<dbReference type="Pfam" id="PF04241">
    <property type="entry name" value="DUF423"/>
    <property type="match status" value="1"/>
</dbReference>
<protein>
    <recommendedName>
        <fullName evidence="9">Transmembrane protein 256 homolog</fullName>
    </recommendedName>
</protein>
<gene>
    <name evidence="7" type="ORF">L3Y34_015443</name>
</gene>
<comment type="subcellular location">
    <subcellularLocation>
        <location evidence="1">Membrane</location>
        <topology evidence="1">Multi-pass membrane protein</topology>
    </subcellularLocation>
</comment>
<reference evidence="7 8" key="1">
    <citation type="submission" date="2022-05" db="EMBL/GenBank/DDBJ databases">
        <title>Chromosome-level reference genomes for two strains of Caenorhabditis briggsae: an improved platform for comparative genomics.</title>
        <authorList>
            <person name="Stevens L."/>
            <person name="Andersen E.C."/>
        </authorList>
    </citation>
    <scope>NUCLEOTIDE SEQUENCE [LARGE SCALE GENOMIC DNA]</scope>
    <source>
        <strain evidence="7">QX1410_ONT</strain>
        <tissue evidence="7">Whole-organism</tissue>
    </source>
</reference>
<evidence type="ECO:0000313" key="8">
    <source>
        <dbReference type="Proteomes" id="UP000827892"/>
    </source>
</evidence>
<proteinExistence type="inferred from homology"/>
<dbReference type="AlphaFoldDB" id="A0AAE9IZP8"/>
<organism evidence="7 8">
    <name type="scientific">Caenorhabditis briggsae</name>
    <dbReference type="NCBI Taxonomy" id="6238"/>
    <lineage>
        <taxon>Eukaryota</taxon>
        <taxon>Metazoa</taxon>
        <taxon>Ecdysozoa</taxon>
        <taxon>Nematoda</taxon>
        <taxon>Chromadorea</taxon>
        <taxon>Rhabditida</taxon>
        <taxon>Rhabditina</taxon>
        <taxon>Rhabditomorpha</taxon>
        <taxon>Rhabditoidea</taxon>
        <taxon>Rhabditidae</taxon>
        <taxon>Peloderinae</taxon>
        <taxon>Caenorhabditis</taxon>
    </lineage>
</organism>
<evidence type="ECO:0000256" key="1">
    <source>
        <dbReference type="ARBA" id="ARBA00004141"/>
    </source>
</evidence>
<evidence type="ECO:0000256" key="5">
    <source>
        <dbReference type="ARBA" id="ARBA00023136"/>
    </source>
</evidence>
<evidence type="ECO:0000313" key="7">
    <source>
        <dbReference type="EMBL" id="ULU12096.1"/>
    </source>
</evidence>
<evidence type="ECO:0000256" key="3">
    <source>
        <dbReference type="ARBA" id="ARBA00022692"/>
    </source>
</evidence>
<accession>A0AAE9IZP8</accession>
<evidence type="ECO:0000256" key="2">
    <source>
        <dbReference type="ARBA" id="ARBA00006208"/>
    </source>
</evidence>
<evidence type="ECO:0000256" key="4">
    <source>
        <dbReference type="ARBA" id="ARBA00022989"/>
    </source>
</evidence>
<keyword evidence="5 6" id="KW-0472">Membrane</keyword>
<dbReference type="EMBL" id="CP090891">
    <property type="protein sequence ID" value="ULU12096.1"/>
    <property type="molecule type" value="Genomic_DNA"/>
</dbReference>
<sequence>MAQVITDVVNTVTDFFPIKRFAALFPTVASSPTIEALLPQPGVDMSPFIRLAGLSGLSGAVAISLGAYGSHVLRDDPSIEERRRTAFDTASRYHLIHSLALLSSPSARFPLATAGLFSVGILLFCGPCYHYSITGVESTRKYTPLGGVTLIVAWLSFIL</sequence>
<evidence type="ECO:0000256" key="6">
    <source>
        <dbReference type="SAM" id="Phobius"/>
    </source>
</evidence>
<name>A0AAE9IZP8_CAEBR</name>
<evidence type="ECO:0008006" key="9">
    <source>
        <dbReference type="Google" id="ProtNLM"/>
    </source>
</evidence>
<feature type="transmembrane region" description="Helical" evidence="6">
    <location>
        <begin position="48"/>
        <end position="68"/>
    </location>
</feature>
<keyword evidence="3 6" id="KW-0812">Transmembrane</keyword>
<dbReference type="Proteomes" id="UP000827892">
    <property type="component" value="Chromosome I"/>
</dbReference>
<keyword evidence="4 6" id="KW-1133">Transmembrane helix</keyword>
<dbReference type="InterPro" id="IPR006696">
    <property type="entry name" value="DUF423"/>
</dbReference>
<dbReference type="PANTHER" id="PTHR43461">
    <property type="entry name" value="TRANSMEMBRANE PROTEIN 256"/>
    <property type="match status" value="1"/>
</dbReference>
<comment type="similarity">
    <text evidence="2">Belongs to the TMEM256 family.</text>
</comment>
<dbReference type="PANTHER" id="PTHR43461:SF1">
    <property type="entry name" value="TRANSMEMBRANE PROTEIN 256"/>
    <property type="match status" value="1"/>
</dbReference>
<feature type="transmembrane region" description="Helical" evidence="6">
    <location>
        <begin position="109"/>
        <end position="130"/>
    </location>
</feature>
<dbReference type="GO" id="GO:0016020">
    <property type="term" value="C:membrane"/>
    <property type="evidence" value="ECO:0007669"/>
    <property type="project" value="UniProtKB-SubCell"/>
</dbReference>